<protein>
    <submittedName>
        <fullName evidence="2">ORF1042</fullName>
    </submittedName>
</protein>
<evidence type="ECO:0000256" key="1">
    <source>
        <dbReference type="SAM" id="MobiDB-lite"/>
    </source>
</evidence>
<dbReference type="EMBL" id="MF768985">
    <property type="protein sequence ID" value="ATU84244.1"/>
    <property type="molecule type" value="Genomic_DNA"/>
</dbReference>
<sequence>MYLEKRMTKSQHMHTATVRMKTKMKTRRKLITITTMKLLKVQLEMSSRILLEKLSVSVM</sequence>
<accession>A0A2D3I7A2</accession>
<proteinExistence type="predicted"/>
<evidence type="ECO:0000313" key="2">
    <source>
        <dbReference type="EMBL" id="ATU84244.1"/>
    </source>
</evidence>
<feature type="region of interest" description="Disordered" evidence="1">
    <location>
        <begin position="1"/>
        <end position="22"/>
    </location>
</feature>
<dbReference type="Proteomes" id="UP000267516">
    <property type="component" value="Segment"/>
</dbReference>
<name>A0A2D3I7A2_9VIRU</name>
<reference evidence="2" key="1">
    <citation type="journal article" date="2018" name="Aquaculture">
        <title>Complete genome sequence of a white spot syndrome virus associated with a disease incursion in Australia.</title>
        <authorList>
            <person name="Oakey J."/>
            <person name="Smith C.S."/>
        </authorList>
    </citation>
    <scope>NUCLEOTIDE SEQUENCE [LARGE SCALE GENOMIC DNA]</scope>
    <source>
        <strain evidence="2">WSSV-AU</strain>
    </source>
</reference>
<organism evidence="2">
    <name type="scientific">White spot syndrome virus</name>
    <dbReference type="NCBI Taxonomy" id="342409"/>
    <lineage>
        <taxon>Viruses</taxon>
        <taxon>Viruses incertae sedis</taxon>
        <taxon>Naldaviricetes</taxon>
        <taxon>Nimaviridae</taxon>
        <taxon>Whispovirus</taxon>
    </lineage>
</organism>